<dbReference type="AlphaFoldDB" id="F1T3X7"/>
<evidence type="ECO:0000313" key="1">
    <source>
        <dbReference type="EMBL" id="EGF23421.1"/>
    </source>
</evidence>
<reference evidence="1 2" key="1">
    <citation type="submission" date="2011-02" db="EMBL/GenBank/DDBJ databases">
        <authorList>
            <person name="Muzny D."/>
            <person name="Qin X."/>
            <person name="Buhay C."/>
            <person name="Dugan-Rocha S."/>
            <person name="Ding Y."/>
            <person name="Chen G."/>
            <person name="Hawes A."/>
            <person name="Holder M."/>
            <person name="Jhangiani S."/>
            <person name="Johnson A."/>
            <person name="Khan Z."/>
            <person name="Li Z."/>
            <person name="Liu W."/>
            <person name="Liu X."/>
            <person name="Perez L."/>
            <person name="Shen H."/>
            <person name="Wang Q."/>
            <person name="Watt J."/>
            <person name="Xi L."/>
            <person name="Xin Y."/>
            <person name="Zhou J."/>
            <person name="Deng J."/>
            <person name="Jiang H."/>
            <person name="Liu Y."/>
            <person name="Qu J."/>
            <person name="Song X.-Z."/>
            <person name="Zhang L."/>
            <person name="Villasana D."/>
            <person name="Johnson A."/>
            <person name="Liu J."/>
            <person name="Liyanage D."/>
            <person name="Lorensuhewa L."/>
            <person name="Robinson T."/>
            <person name="Song A."/>
            <person name="Song B.-B."/>
            <person name="Dinh H."/>
            <person name="Thornton R."/>
            <person name="Coyle M."/>
            <person name="Francisco L."/>
            <person name="Jackson L."/>
            <person name="Javaid M."/>
            <person name="Korchina V."/>
            <person name="Kovar C."/>
            <person name="Mata R."/>
            <person name="Mathew T."/>
            <person name="Ngo R."/>
            <person name="Nguyen L."/>
            <person name="Nguyen N."/>
            <person name="Okwuonu G."/>
            <person name="Ongeri F."/>
            <person name="Pham C."/>
            <person name="Simmons D."/>
            <person name="Wilczek-Boney K."/>
            <person name="Hale W."/>
            <person name="Jakkamsetti A."/>
            <person name="Pham P."/>
            <person name="Ruth R."/>
            <person name="San Lucas F."/>
            <person name="Warren J."/>
            <person name="Zhang J."/>
            <person name="Zhao Z."/>
            <person name="Zhou C."/>
            <person name="Zhu D."/>
            <person name="Lee S."/>
            <person name="Bess C."/>
            <person name="Blankenburg K."/>
            <person name="Forbes L."/>
            <person name="Fu Q."/>
            <person name="Gubbala S."/>
            <person name="Hirani K."/>
            <person name="Jayaseelan J.C."/>
            <person name="Lara F."/>
            <person name="Munidasa M."/>
            <person name="Palculict T."/>
            <person name="Patil S."/>
            <person name="Pu L.-L."/>
            <person name="Saada N."/>
            <person name="Tang L."/>
            <person name="Weissenberger G."/>
            <person name="Zhu Y."/>
            <person name="Hemphill L."/>
            <person name="Shang Y."/>
            <person name="Youmans B."/>
            <person name="Ayvaz T."/>
            <person name="Ross M."/>
            <person name="Santibanez J."/>
            <person name="Aqrawi P."/>
            <person name="Gross S."/>
            <person name="Joshi V."/>
            <person name="Fowler G."/>
            <person name="Nazareth L."/>
            <person name="Reid J."/>
            <person name="Worley K."/>
            <person name="Petrosino J."/>
            <person name="Highlander S."/>
            <person name="Gibbs R."/>
        </authorList>
    </citation>
    <scope>NUCLEOTIDE SEQUENCE [LARGE SCALE GENOMIC DNA]</scope>
    <source>
        <strain evidence="1 2">DSM 15829</strain>
    </source>
</reference>
<dbReference type="Proteomes" id="UP000005947">
    <property type="component" value="Unassembled WGS sequence"/>
</dbReference>
<protein>
    <submittedName>
        <fullName evidence="1">Uncharacterized protein</fullName>
    </submittedName>
</protein>
<dbReference type="EMBL" id="ACGK02000001">
    <property type="protein sequence ID" value="EGF23421.1"/>
    <property type="molecule type" value="Genomic_DNA"/>
</dbReference>
<comment type="caution">
    <text evidence="1">The sequence shown here is derived from an EMBL/GenBank/DDBJ whole genome shotgun (WGS) entry which is preliminary data.</text>
</comment>
<gene>
    <name evidence="1" type="ORF">HMPREF0091_10368</name>
</gene>
<proteinExistence type="predicted"/>
<sequence>MRVYYVLLVYTRVCVQTTTILVTRYTRQPCKIFNHTNVYVIYVCMIGY</sequence>
<keyword evidence="2" id="KW-1185">Reference proteome</keyword>
<accession>F1T3X7</accession>
<name>F1T3X7_9ACTN</name>
<evidence type="ECO:0000313" key="2">
    <source>
        <dbReference type="Proteomes" id="UP000005947"/>
    </source>
</evidence>
<organism evidence="1 2">
    <name type="scientific">Fannyhessea vaginae DSM 15829</name>
    <dbReference type="NCBI Taxonomy" id="525256"/>
    <lineage>
        <taxon>Bacteria</taxon>
        <taxon>Bacillati</taxon>
        <taxon>Actinomycetota</taxon>
        <taxon>Coriobacteriia</taxon>
        <taxon>Coriobacteriales</taxon>
        <taxon>Atopobiaceae</taxon>
        <taxon>Fannyhessea</taxon>
    </lineage>
</organism>